<dbReference type="InterPro" id="IPR008900">
    <property type="entry name" value="Zot_N"/>
</dbReference>
<dbReference type="RefSeq" id="WP_101251892.1">
    <property type="nucleotide sequence ID" value="NZ_PIUM01000022.1"/>
</dbReference>
<keyword evidence="1" id="KW-1133">Transmembrane helix</keyword>
<dbReference type="Proteomes" id="UP000233293">
    <property type="component" value="Unassembled WGS sequence"/>
</dbReference>
<evidence type="ECO:0000256" key="1">
    <source>
        <dbReference type="SAM" id="Phobius"/>
    </source>
</evidence>
<keyword evidence="1" id="KW-0812">Transmembrane</keyword>
<gene>
    <name evidence="3" type="ORF">CWS72_17320</name>
</gene>
<dbReference type="Pfam" id="PF05707">
    <property type="entry name" value="Zot"/>
    <property type="match status" value="1"/>
</dbReference>
<name>A0A2N3PS42_9PROT</name>
<accession>A0A2N3PS42</accession>
<keyword evidence="1" id="KW-0472">Membrane</keyword>
<comment type="caution">
    <text evidence="3">The sequence shown here is derived from an EMBL/GenBank/DDBJ whole genome shotgun (WGS) entry which is preliminary data.</text>
</comment>
<dbReference type="OrthoDB" id="8479507at2"/>
<dbReference type="EMBL" id="PIUM01000022">
    <property type="protein sequence ID" value="PKU23194.1"/>
    <property type="molecule type" value="Genomic_DNA"/>
</dbReference>
<evidence type="ECO:0000313" key="4">
    <source>
        <dbReference type="Proteomes" id="UP000233293"/>
    </source>
</evidence>
<evidence type="ECO:0000313" key="3">
    <source>
        <dbReference type="EMBL" id="PKU23194.1"/>
    </source>
</evidence>
<dbReference type="AlphaFoldDB" id="A0A2N3PS42"/>
<feature type="domain" description="Zona occludens toxin N-terminal" evidence="2">
    <location>
        <begin position="7"/>
        <end position="218"/>
    </location>
</feature>
<dbReference type="Gene3D" id="3.40.50.300">
    <property type="entry name" value="P-loop containing nucleotide triphosphate hydrolases"/>
    <property type="match status" value="1"/>
</dbReference>
<proteinExistence type="predicted"/>
<keyword evidence="4" id="KW-1185">Reference proteome</keyword>
<evidence type="ECO:0000259" key="2">
    <source>
        <dbReference type="Pfam" id="PF05707"/>
    </source>
</evidence>
<protein>
    <submittedName>
        <fullName evidence="3">Zonular occludens toxin</fullName>
    </submittedName>
</protein>
<dbReference type="InterPro" id="IPR027417">
    <property type="entry name" value="P-loop_NTPase"/>
</dbReference>
<sequence length="370" mass="40013">MALTAYVGVMGSGKTYEAVSSVILPALALGRRVVTNINGLSPDRLREFAAQQSGKPLDEIGELVRVKGAEIADPDFFPEPVDGEEEDEGRSWQPGRYVNPGDLVVIDEAWEWWGAGSKIAPRHHKYFRMHRHGVDADTGIAGDVVLIVQVLSDLHRTVSSVLDFVYSMTKQKSVGLDSFYRVDVYRGHKLFKKNRQSQHDKKYDPKICELYQSYQGGKGREVATDKRQNVLASKKLWVMAALVVVGFSFSVWMTIRFFTSGSLVKSSAVAAQASVPSAPVMPVAVPPKVAPISETWRLVGRVDLGDRSYVVLANNAGRLRYESPAVVIGNGSAGVAEVDGERVTRFSGNAAVGGGGGATTAVPSLFSGGK</sequence>
<reference evidence="4" key="1">
    <citation type="submission" date="2017-12" db="EMBL/GenBank/DDBJ databases">
        <title>Draft genome sequence of Telmatospirillum siberiense 26-4b1T, an acidotolerant peatland alphaproteobacterium potentially involved in sulfur cycling.</title>
        <authorList>
            <person name="Hausmann B."/>
            <person name="Pjevac P."/>
            <person name="Schreck K."/>
            <person name="Herbold C.W."/>
            <person name="Daims H."/>
            <person name="Wagner M."/>
            <person name="Pester M."/>
            <person name="Loy A."/>
        </authorList>
    </citation>
    <scope>NUCLEOTIDE SEQUENCE [LARGE SCALE GENOMIC DNA]</scope>
    <source>
        <strain evidence="4">26-4b1</strain>
    </source>
</reference>
<feature type="transmembrane region" description="Helical" evidence="1">
    <location>
        <begin position="236"/>
        <end position="255"/>
    </location>
</feature>
<organism evidence="3 4">
    <name type="scientific">Telmatospirillum siberiense</name>
    <dbReference type="NCBI Taxonomy" id="382514"/>
    <lineage>
        <taxon>Bacteria</taxon>
        <taxon>Pseudomonadati</taxon>
        <taxon>Pseudomonadota</taxon>
        <taxon>Alphaproteobacteria</taxon>
        <taxon>Rhodospirillales</taxon>
        <taxon>Rhodospirillaceae</taxon>
        <taxon>Telmatospirillum</taxon>
    </lineage>
</organism>